<proteinExistence type="predicted"/>
<accession>A0A699K0L2</accession>
<evidence type="ECO:0000256" key="1">
    <source>
        <dbReference type="SAM" id="MobiDB-lite"/>
    </source>
</evidence>
<dbReference type="EMBL" id="BKCJ010470463">
    <property type="protein sequence ID" value="GFA69522.1"/>
    <property type="molecule type" value="Genomic_DNA"/>
</dbReference>
<feature type="region of interest" description="Disordered" evidence="1">
    <location>
        <begin position="74"/>
        <end position="132"/>
    </location>
</feature>
<organism evidence="2">
    <name type="scientific">Tanacetum cinerariifolium</name>
    <name type="common">Dalmatian daisy</name>
    <name type="synonym">Chrysanthemum cinerariifolium</name>
    <dbReference type="NCBI Taxonomy" id="118510"/>
    <lineage>
        <taxon>Eukaryota</taxon>
        <taxon>Viridiplantae</taxon>
        <taxon>Streptophyta</taxon>
        <taxon>Embryophyta</taxon>
        <taxon>Tracheophyta</taxon>
        <taxon>Spermatophyta</taxon>
        <taxon>Magnoliopsida</taxon>
        <taxon>eudicotyledons</taxon>
        <taxon>Gunneridae</taxon>
        <taxon>Pentapetalae</taxon>
        <taxon>asterids</taxon>
        <taxon>campanulids</taxon>
        <taxon>Asterales</taxon>
        <taxon>Asteraceae</taxon>
        <taxon>Asteroideae</taxon>
        <taxon>Anthemideae</taxon>
        <taxon>Anthemidinae</taxon>
        <taxon>Tanacetum</taxon>
    </lineage>
</organism>
<protein>
    <submittedName>
        <fullName evidence="2">Uncharacterized protein</fullName>
    </submittedName>
</protein>
<name>A0A699K0L2_TANCI</name>
<gene>
    <name evidence="2" type="ORF">Tci_641494</name>
</gene>
<reference evidence="2" key="1">
    <citation type="journal article" date="2019" name="Sci. Rep.">
        <title>Draft genome of Tanacetum cinerariifolium, the natural source of mosquito coil.</title>
        <authorList>
            <person name="Yamashiro T."/>
            <person name="Shiraishi A."/>
            <person name="Satake H."/>
            <person name="Nakayama K."/>
        </authorList>
    </citation>
    <scope>NUCLEOTIDE SEQUENCE</scope>
</reference>
<feature type="non-terminal residue" evidence="2">
    <location>
        <position position="132"/>
    </location>
</feature>
<sequence>GIPLLEACESEPEASLSVVYAPEDTKYLAPSDDDIAPAEDQPLPASPIALSLGYIVDLELIEEDLEIDPVDYAVDEEEETKPFETNESAATPPPPPRSPHTIIPLSQTGLLKAQKTIRPQPPMAASTEALIA</sequence>
<dbReference type="AlphaFoldDB" id="A0A699K0L2"/>
<comment type="caution">
    <text evidence="2">The sequence shown here is derived from an EMBL/GenBank/DDBJ whole genome shotgun (WGS) entry which is preliminary data.</text>
</comment>
<evidence type="ECO:0000313" key="2">
    <source>
        <dbReference type="EMBL" id="GFA69522.1"/>
    </source>
</evidence>
<feature type="non-terminal residue" evidence="2">
    <location>
        <position position="1"/>
    </location>
</feature>